<evidence type="ECO:0000313" key="1">
    <source>
        <dbReference type="EMBL" id="SAM02217.1"/>
    </source>
</evidence>
<protein>
    <submittedName>
        <fullName evidence="1">Uncharacterized protein</fullName>
    </submittedName>
</protein>
<dbReference type="InParanoid" id="A0A168PDY1"/>
<reference evidence="1" key="1">
    <citation type="submission" date="2016-04" db="EMBL/GenBank/DDBJ databases">
        <authorList>
            <person name="Evans L.H."/>
            <person name="Alamgir A."/>
            <person name="Owens N."/>
            <person name="Weber N.D."/>
            <person name="Virtaneva K."/>
            <person name="Barbian K."/>
            <person name="Babar A."/>
            <person name="Rosenke K."/>
        </authorList>
    </citation>
    <scope>NUCLEOTIDE SEQUENCE [LARGE SCALE GENOMIC DNA]</scope>
    <source>
        <strain evidence="1">CBS 101.48</strain>
    </source>
</reference>
<dbReference type="InterPro" id="IPR027417">
    <property type="entry name" value="P-loop_NTPase"/>
</dbReference>
<organism evidence="1">
    <name type="scientific">Absidia glauca</name>
    <name type="common">Pin mould</name>
    <dbReference type="NCBI Taxonomy" id="4829"/>
    <lineage>
        <taxon>Eukaryota</taxon>
        <taxon>Fungi</taxon>
        <taxon>Fungi incertae sedis</taxon>
        <taxon>Mucoromycota</taxon>
        <taxon>Mucoromycotina</taxon>
        <taxon>Mucoromycetes</taxon>
        <taxon>Mucorales</taxon>
        <taxon>Cunninghamellaceae</taxon>
        <taxon>Absidia</taxon>
    </lineage>
</organism>
<keyword evidence="2" id="KW-1185">Reference proteome</keyword>
<accession>A0A168PDY1</accession>
<dbReference type="OrthoDB" id="2283772at2759"/>
<dbReference type="EMBL" id="LT553750">
    <property type="protein sequence ID" value="SAM02217.1"/>
    <property type="molecule type" value="Genomic_DNA"/>
</dbReference>
<gene>
    <name evidence="1" type="primary">ABSGL_07988.1 scaffold 9429</name>
</gene>
<proteinExistence type="predicted"/>
<dbReference type="AlphaFoldDB" id="A0A168PDY1"/>
<dbReference type="SUPFAM" id="SSF52540">
    <property type="entry name" value="P-loop containing nucleoside triphosphate hydrolases"/>
    <property type="match status" value="1"/>
</dbReference>
<dbReference type="Proteomes" id="UP000078561">
    <property type="component" value="Unassembled WGS sequence"/>
</dbReference>
<sequence length="221" mass="25059">MLRQSLEHIDHKSALQILCKAEQRQKLTVPFLHLETAIALMHSKLLDKSTSPRAGIHPGDTVILTGKSGSGKTFLITRLISSHGVYINLDQHSTGSLPTTHHFRPRTDLDLLQLIYSLEKWFYDNGSVDWVMIDGDWHDNETDNDRGLKWTLIEKAKALQSTWPFALVYTSRTLVVGAHADYRFECYKQHQAVCMKLIPPFSSSHPYSANEMDTLITTIDG</sequence>
<name>A0A168PDY1_ABSGL</name>
<evidence type="ECO:0000313" key="2">
    <source>
        <dbReference type="Proteomes" id="UP000078561"/>
    </source>
</evidence>
<dbReference type="Gene3D" id="3.40.50.300">
    <property type="entry name" value="P-loop containing nucleotide triphosphate hydrolases"/>
    <property type="match status" value="1"/>
</dbReference>